<proteinExistence type="inferred from homology"/>
<dbReference type="AlphaFoldDB" id="A0AAW4U2Y2"/>
<evidence type="ECO:0000256" key="5">
    <source>
        <dbReference type="ARBA" id="ARBA00022496"/>
    </source>
</evidence>
<feature type="transmembrane region" description="Helical" evidence="14">
    <location>
        <begin position="318"/>
        <end position="340"/>
    </location>
</feature>
<evidence type="ECO:0000256" key="7">
    <source>
        <dbReference type="ARBA" id="ARBA00022741"/>
    </source>
</evidence>
<comment type="caution">
    <text evidence="17">The sequence shown here is derived from an EMBL/GenBank/DDBJ whole genome shotgun (WGS) entry which is preliminary data.</text>
</comment>
<evidence type="ECO:0000259" key="16">
    <source>
        <dbReference type="Pfam" id="PF07670"/>
    </source>
</evidence>
<keyword evidence="8 14" id="KW-1133">Transmembrane helix</keyword>
<organism evidence="17 18">
    <name type="scientific">Megamonas funiformis</name>
    <dbReference type="NCBI Taxonomy" id="437897"/>
    <lineage>
        <taxon>Bacteria</taxon>
        <taxon>Bacillati</taxon>
        <taxon>Bacillota</taxon>
        <taxon>Negativicutes</taxon>
        <taxon>Selenomonadales</taxon>
        <taxon>Selenomonadaceae</taxon>
        <taxon>Megamonas</taxon>
    </lineage>
</organism>
<dbReference type="GO" id="GO:0005886">
    <property type="term" value="C:plasma membrane"/>
    <property type="evidence" value="ECO:0007669"/>
    <property type="project" value="UniProtKB-SubCell"/>
</dbReference>
<dbReference type="Pfam" id="PF07664">
    <property type="entry name" value="FeoB_C"/>
    <property type="match status" value="1"/>
</dbReference>
<evidence type="ECO:0000259" key="15">
    <source>
        <dbReference type="Pfam" id="PF07664"/>
    </source>
</evidence>
<keyword evidence="6 14" id="KW-0812">Transmembrane</keyword>
<evidence type="ECO:0000256" key="3">
    <source>
        <dbReference type="ARBA" id="ARBA00022448"/>
    </source>
</evidence>
<evidence type="ECO:0000256" key="1">
    <source>
        <dbReference type="ARBA" id="ARBA00003926"/>
    </source>
</evidence>
<comment type="subcellular location">
    <subcellularLocation>
        <location evidence="2 14">Cell membrane</location>
        <topology evidence="2 14">Multi-pass membrane protein</topology>
    </subcellularLocation>
</comment>
<dbReference type="InterPro" id="IPR050860">
    <property type="entry name" value="FeoB_GTPase"/>
</dbReference>
<dbReference type="NCBIfam" id="TIGR00437">
    <property type="entry name" value="feoB"/>
    <property type="match status" value="1"/>
</dbReference>
<keyword evidence="12 14" id="KW-0472">Membrane</keyword>
<keyword evidence="7" id="KW-0547">Nucleotide-binding</keyword>
<comment type="function">
    <text evidence="1 14">Probable transporter of a GTP-driven Fe(2+) uptake system.</text>
</comment>
<dbReference type="InterPro" id="IPR011642">
    <property type="entry name" value="Gate_dom"/>
</dbReference>
<feature type="transmembrane region" description="Helical" evidence="14">
    <location>
        <begin position="347"/>
        <end position="364"/>
    </location>
</feature>
<comment type="similarity">
    <text evidence="14">Belongs to the TRAFAC class TrmE-Era-EngA-EngB-Septin-like GTPase superfamily. FeoB GTPase (TC 9.A.8) family.</text>
</comment>
<feature type="transmembrane region" description="Helical" evidence="14">
    <location>
        <begin position="50"/>
        <end position="70"/>
    </location>
</feature>
<keyword evidence="4" id="KW-1003">Cell membrane</keyword>
<reference evidence="17" key="1">
    <citation type="submission" date="2021-10" db="EMBL/GenBank/DDBJ databases">
        <title>Collection of gut derived symbiotic bacterial strains cultured from healthy donors.</title>
        <authorList>
            <person name="Lin H."/>
            <person name="Littmann E."/>
            <person name="Claire K."/>
            <person name="Pamer E."/>
        </authorList>
    </citation>
    <scope>NUCLEOTIDE SEQUENCE</scope>
    <source>
        <strain evidence="17">MSK.7.16</strain>
    </source>
</reference>
<evidence type="ECO:0000256" key="10">
    <source>
        <dbReference type="ARBA" id="ARBA00023065"/>
    </source>
</evidence>
<dbReference type="EMBL" id="JAJCGD010000005">
    <property type="protein sequence ID" value="MCB6827715.1"/>
    <property type="molecule type" value="Genomic_DNA"/>
</dbReference>
<feature type="transmembrane region" description="Helical" evidence="14">
    <location>
        <begin position="155"/>
        <end position="179"/>
    </location>
</feature>
<evidence type="ECO:0000256" key="13">
    <source>
        <dbReference type="NCBIfam" id="TIGR00437"/>
    </source>
</evidence>
<dbReference type="InterPro" id="IPR011640">
    <property type="entry name" value="Fe2_transport_prot_B_C"/>
</dbReference>
<dbReference type="GO" id="GO:0015093">
    <property type="term" value="F:ferrous iron transmembrane transporter activity"/>
    <property type="evidence" value="ECO:0007669"/>
    <property type="project" value="UniProtKB-UniRule"/>
</dbReference>
<keyword evidence="3 14" id="KW-0813">Transport</keyword>
<dbReference type="Proteomes" id="UP001198190">
    <property type="component" value="Unassembled WGS sequence"/>
</dbReference>
<evidence type="ECO:0000313" key="17">
    <source>
        <dbReference type="EMBL" id="MCB6827715.1"/>
    </source>
</evidence>
<accession>A0AAW4U2Y2</accession>
<dbReference type="Pfam" id="PF07670">
    <property type="entry name" value="Gate"/>
    <property type="match status" value="2"/>
</dbReference>
<evidence type="ECO:0000313" key="18">
    <source>
        <dbReference type="Proteomes" id="UP001198190"/>
    </source>
</evidence>
<keyword evidence="5 14" id="KW-0410">Iron transport</keyword>
<name>A0AAW4U2Y2_9FIRM</name>
<evidence type="ECO:0000256" key="6">
    <source>
        <dbReference type="ARBA" id="ARBA00022692"/>
    </source>
</evidence>
<evidence type="ECO:0000256" key="8">
    <source>
        <dbReference type="ARBA" id="ARBA00022989"/>
    </source>
</evidence>
<sequence length="441" mass="48683">MPDVLDRSYEKDIIKQKYDFIEEIIQEVLVNKDKEARSTDRIDAVLTDNVWGIPIFLAIMAFIFFLTFTIGDIFKNYLVEGIDIVSNDLMAILNSIDVSPIISSLLIDGAIAGIGGILLAFLPNIFILFLALAVLEDSGYMSRVAYVMDSVMGKIGLSGRAFIPLLLGFGCSVPAIMASRALEDPKDRLRTILVTPFMSCSARLPIYILFSGMFFPEYAMFVAFSMYVIGIVMAIIIAKIFYKVSDKSDKKVLLIELPEYKSPNVMSIFLYAWEKVKSYLAKAGTTIFVASIIIWFILNFNFSGMVDIGDSFGAQIGRLIAPILVPAGLGLWQIAVALISGIAAKEVVVASLSVLYGILNINSAEGMNNLVGQLAQVGFHELNAYVLMVFCLLYTPCIASIVTIKKETNSTKWTCFAIFFQLLIAYLVAVIIYQVGSNILY</sequence>
<keyword evidence="9 14" id="KW-0408">Iron</keyword>
<feature type="transmembrane region" description="Helical" evidence="14">
    <location>
        <begin position="384"/>
        <end position="404"/>
    </location>
</feature>
<feature type="transmembrane region" description="Helical" evidence="14">
    <location>
        <begin position="416"/>
        <end position="436"/>
    </location>
</feature>
<keyword evidence="10" id="KW-0406">Ion transport</keyword>
<evidence type="ECO:0000256" key="11">
    <source>
        <dbReference type="ARBA" id="ARBA00023134"/>
    </source>
</evidence>
<dbReference type="InterPro" id="IPR003373">
    <property type="entry name" value="Fe2_transport_prot-B"/>
</dbReference>
<dbReference type="PANTHER" id="PTHR43185:SF1">
    <property type="entry name" value="FE(2+) TRANSPORTER FEOB"/>
    <property type="match status" value="1"/>
</dbReference>
<feature type="domain" description="Ferrous iron transport protein B C-terminal" evidence="15">
    <location>
        <begin position="223"/>
        <end position="275"/>
    </location>
</feature>
<protein>
    <recommendedName>
        <fullName evidence="13 14">Ferrous iron transport protein B</fullName>
    </recommendedName>
</protein>
<evidence type="ECO:0000256" key="2">
    <source>
        <dbReference type="ARBA" id="ARBA00004651"/>
    </source>
</evidence>
<feature type="transmembrane region" description="Helical" evidence="14">
    <location>
        <begin position="110"/>
        <end position="135"/>
    </location>
</feature>
<gene>
    <name evidence="17" type="primary">feoB</name>
    <name evidence="17" type="ORF">LIY65_03335</name>
</gene>
<dbReference type="PANTHER" id="PTHR43185">
    <property type="entry name" value="FERROUS IRON TRANSPORT PROTEIN B"/>
    <property type="match status" value="1"/>
</dbReference>
<evidence type="ECO:0000256" key="9">
    <source>
        <dbReference type="ARBA" id="ARBA00023004"/>
    </source>
</evidence>
<feature type="transmembrane region" description="Helical" evidence="14">
    <location>
        <begin position="279"/>
        <end position="298"/>
    </location>
</feature>
<keyword evidence="11 14" id="KW-0342">GTP-binding</keyword>
<evidence type="ECO:0000256" key="12">
    <source>
        <dbReference type="ARBA" id="ARBA00023136"/>
    </source>
</evidence>
<feature type="domain" description="Nucleoside transporter/FeoB GTPase Gate" evidence="16">
    <location>
        <begin position="281"/>
        <end position="410"/>
    </location>
</feature>
<feature type="transmembrane region" description="Helical" evidence="14">
    <location>
        <begin position="221"/>
        <end position="242"/>
    </location>
</feature>
<feature type="domain" description="Nucleoside transporter/FeoB GTPase Gate" evidence="16">
    <location>
        <begin position="119"/>
        <end position="213"/>
    </location>
</feature>
<dbReference type="GO" id="GO:0005525">
    <property type="term" value="F:GTP binding"/>
    <property type="evidence" value="ECO:0007669"/>
    <property type="project" value="UniProtKB-KW"/>
</dbReference>
<evidence type="ECO:0000256" key="4">
    <source>
        <dbReference type="ARBA" id="ARBA00022475"/>
    </source>
</evidence>
<evidence type="ECO:0000256" key="14">
    <source>
        <dbReference type="RuleBase" id="RU362098"/>
    </source>
</evidence>